<feature type="chain" id="PRO_5027725251" description="Lipoprotein" evidence="1">
    <location>
        <begin position="18"/>
        <end position="131"/>
    </location>
</feature>
<feature type="signal peptide" evidence="1">
    <location>
        <begin position="1"/>
        <end position="17"/>
    </location>
</feature>
<reference evidence="2 3" key="1">
    <citation type="submission" date="2019-12" db="EMBL/GenBank/DDBJ databases">
        <title>complete genome sequences of Acinetobacter pittii str. WP2-W18-ESBL-11 isolated from wastewater treatment plant effluent.</title>
        <authorList>
            <person name="Sekizuka T."/>
            <person name="Itokawa K."/>
            <person name="Yatsu K."/>
            <person name="Inamine Y."/>
            <person name="Kuroda M."/>
        </authorList>
    </citation>
    <scope>NUCLEOTIDE SEQUENCE [LARGE SCALE GENOMIC DNA]</scope>
    <source>
        <strain evidence="2 3">WP2-W18-ESBL-11</strain>
    </source>
</reference>
<evidence type="ECO:0000256" key="1">
    <source>
        <dbReference type="SAM" id="SignalP"/>
    </source>
</evidence>
<keyword evidence="1" id="KW-0732">Signal</keyword>
<dbReference type="PROSITE" id="PS51257">
    <property type="entry name" value="PROKAR_LIPOPROTEIN"/>
    <property type="match status" value="1"/>
</dbReference>
<proteinExistence type="predicted"/>
<accession>A0A6S4ULI6</accession>
<protein>
    <recommendedName>
        <fullName evidence="4">Lipoprotein</fullName>
    </recommendedName>
</protein>
<dbReference type="AlphaFoldDB" id="A0A6S4ULI6"/>
<organism evidence="2 3">
    <name type="scientific">Acinetobacter pittii</name>
    <name type="common">Acinetobacter genomosp. 3</name>
    <dbReference type="NCBI Taxonomy" id="48296"/>
    <lineage>
        <taxon>Bacteria</taxon>
        <taxon>Pseudomonadati</taxon>
        <taxon>Pseudomonadota</taxon>
        <taxon>Gammaproteobacteria</taxon>
        <taxon>Moraxellales</taxon>
        <taxon>Moraxellaceae</taxon>
        <taxon>Acinetobacter</taxon>
        <taxon>Acinetobacter calcoaceticus/baumannii complex</taxon>
    </lineage>
</organism>
<dbReference type="Proteomes" id="UP000515758">
    <property type="component" value="Chromosome"/>
</dbReference>
<name>A0A6S4ULI6_ACIPI</name>
<evidence type="ECO:0000313" key="2">
    <source>
        <dbReference type="EMBL" id="BBQ49416.1"/>
    </source>
</evidence>
<evidence type="ECO:0000313" key="3">
    <source>
        <dbReference type="Proteomes" id="UP000515758"/>
    </source>
</evidence>
<dbReference type="EMBL" id="AP021936">
    <property type="protein sequence ID" value="BBQ49416.1"/>
    <property type="molecule type" value="Genomic_DNA"/>
</dbReference>
<evidence type="ECO:0008006" key="4">
    <source>
        <dbReference type="Google" id="ProtNLM"/>
    </source>
</evidence>
<sequence>MYINKILLVMASVGLLAACQQQVSGKQENNDQPRSVKIPVYQFNGISASARLTGPLQLKDECLYVNDVLIVFPERSAEWDTKNQTLTYKGEKIALGEELDLVGGSGKYAFDNNQIKNLSASCDHKSIWLAG</sequence>
<gene>
    <name evidence="2" type="ORF">WP2W18E11_24140</name>
</gene>